<dbReference type="InterPro" id="IPR057326">
    <property type="entry name" value="KR_dom"/>
</dbReference>
<dbReference type="Proteomes" id="UP000598775">
    <property type="component" value="Unassembled WGS sequence"/>
</dbReference>
<reference evidence="5 6" key="1">
    <citation type="journal article" date="2014" name="Int. J. Syst. Evol. Microbiol.">
        <title>Complete genome sequence of Corynebacterium casei LMG S-19264T (=DSM 44701T), isolated from a smear-ripened cheese.</title>
        <authorList>
            <consortium name="US DOE Joint Genome Institute (JGI-PGF)"/>
            <person name="Walter F."/>
            <person name="Albersmeier A."/>
            <person name="Kalinowski J."/>
            <person name="Ruckert C."/>
        </authorList>
    </citation>
    <scope>NUCLEOTIDE SEQUENCE [LARGE SCALE GENOMIC DNA]</scope>
    <source>
        <strain evidence="5 6">CGMCC 1.12976</strain>
    </source>
</reference>
<keyword evidence="3" id="KW-0520">NAD</keyword>
<dbReference type="InterPro" id="IPR002347">
    <property type="entry name" value="SDR_fam"/>
</dbReference>
<dbReference type="PANTHER" id="PTHR24321">
    <property type="entry name" value="DEHYDROGENASES, SHORT CHAIN"/>
    <property type="match status" value="1"/>
</dbReference>
<keyword evidence="6" id="KW-1185">Reference proteome</keyword>
<feature type="domain" description="Ketoreductase" evidence="4">
    <location>
        <begin position="4"/>
        <end position="172"/>
    </location>
</feature>
<dbReference type="CDD" id="cd05233">
    <property type="entry name" value="SDR_c"/>
    <property type="match status" value="1"/>
</dbReference>
<dbReference type="RefSeq" id="WP_188681344.1">
    <property type="nucleotide sequence ID" value="NZ_BMGP01000011.1"/>
</dbReference>
<comment type="similarity">
    <text evidence="1">Belongs to the short-chain dehydrogenases/reductases (SDR) family.</text>
</comment>
<dbReference type="EMBL" id="BMGP01000011">
    <property type="protein sequence ID" value="GGF41850.1"/>
    <property type="molecule type" value="Genomic_DNA"/>
</dbReference>
<comment type="caution">
    <text evidence="5">The sequence shown here is derived from an EMBL/GenBank/DDBJ whole genome shotgun (WGS) entry which is preliminary data.</text>
</comment>
<proteinExistence type="inferred from homology"/>
<dbReference type="Pfam" id="PF13561">
    <property type="entry name" value="adh_short_C2"/>
    <property type="match status" value="1"/>
</dbReference>
<evidence type="ECO:0000313" key="6">
    <source>
        <dbReference type="Proteomes" id="UP000598775"/>
    </source>
</evidence>
<sequence>MSGRRVLIIGGTSDLAYETARQLRVAGDLVSGAGLTEPRDDGLYDSFVVADCSDSVEAARVVTESVNALGGLDTVILAAAAMPVAAAAVLTDEQWQLTFRATVDTSFYVTRAALAFLTSGASIVAVTSVNATLAAPGLPAYAAAKAAVEGLVRQLALEYGPEGIRVNAVAPGSFRTEPTTESEGYPLGRIGRTSEIAEAIVFLASDKASFITGVTLPVDGGLSISNPAAWLKPELRSRWQ</sequence>
<keyword evidence="2" id="KW-0560">Oxidoreductase</keyword>
<evidence type="ECO:0000313" key="5">
    <source>
        <dbReference type="EMBL" id="GGF41850.1"/>
    </source>
</evidence>
<dbReference type="SMART" id="SM00822">
    <property type="entry name" value="PKS_KR"/>
    <property type="match status" value="1"/>
</dbReference>
<dbReference type="Gene3D" id="3.40.50.720">
    <property type="entry name" value="NAD(P)-binding Rossmann-like Domain"/>
    <property type="match status" value="1"/>
</dbReference>
<dbReference type="PROSITE" id="PS00061">
    <property type="entry name" value="ADH_SHORT"/>
    <property type="match status" value="1"/>
</dbReference>
<dbReference type="PRINTS" id="PR00081">
    <property type="entry name" value="GDHRDH"/>
</dbReference>
<evidence type="ECO:0000256" key="1">
    <source>
        <dbReference type="ARBA" id="ARBA00006484"/>
    </source>
</evidence>
<dbReference type="InterPro" id="IPR020904">
    <property type="entry name" value="Sc_DH/Rdtase_CS"/>
</dbReference>
<protein>
    <submittedName>
        <fullName evidence="5">3-oxoacyl-ACP reductase</fullName>
    </submittedName>
</protein>
<organism evidence="5 6">
    <name type="scientific">Subtercola lobariae</name>
    <dbReference type="NCBI Taxonomy" id="1588641"/>
    <lineage>
        <taxon>Bacteria</taxon>
        <taxon>Bacillati</taxon>
        <taxon>Actinomycetota</taxon>
        <taxon>Actinomycetes</taxon>
        <taxon>Micrococcales</taxon>
        <taxon>Microbacteriaceae</taxon>
        <taxon>Subtercola</taxon>
    </lineage>
</organism>
<dbReference type="PANTHER" id="PTHR24321:SF8">
    <property type="entry name" value="ESTRADIOL 17-BETA-DEHYDROGENASE 8-RELATED"/>
    <property type="match status" value="1"/>
</dbReference>
<gene>
    <name evidence="5" type="ORF">GCM10011399_38190</name>
</gene>
<dbReference type="AlphaFoldDB" id="A0A917BHC2"/>
<evidence type="ECO:0000259" key="4">
    <source>
        <dbReference type="SMART" id="SM00822"/>
    </source>
</evidence>
<dbReference type="GO" id="GO:0016491">
    <property type="term" value="F:oxidoreductase activity"/>
    <property type="evidence" value="ECO:0007669"/>
    <property type="project" value="UniProtKB-KW"/>
</dbReference>
<evidence type="ECO:0000256" key="3">
    <source>
        <dbReference type="ARBA" id="ARBA00023027"/>
    </source>
</evidence>
<name>A0A917BHC2_9MICO</name>
<evidence type="ECO:0000256" key="2">
    <source>
        <dbReference type="ARBA" id="ARBA00023002"/>
    </source>
</evidence>
<accession>A0A917BHC2</accession>
<dbReference type="SUPFAM" id="SSF51735">
    <property type="entry name" value="NAD(P)-binding Rossmann-fold domains"/>
    <property type="match status" value="1"/>
</dbReference>
<dbReference type="InterPro" id="IPR036291">
    <property type="entry name" value="NAD(P)-bd_dom_sf"/>
</dbReference>